<evidence type="ECO:0000313" key="2">
    <source>
        <dbReference type="EMBL" id="GAG35739.1"/>
    </source>
</evidence>
<dbReference type="PANTHER" id="PTHR13420:SF7">
    <property type="entry name" value="UPF0235 PROTEIN C15ORF40"/>
    <property type="match status" value="1"/>
</dbReference>
<accession>X0WXP7</accession>
<dbReference type="HAMAP" id="MF_00634">
    <property type="entry name" value="UPF0235"/>
    <property type="match status" value="1"/>
</dbReference>
<comment type="similarity">
    <text evidence="1">Belongs to the UPF0235 family.</text>
</comment>
<dbReference type="SUPFAM" id="SSF69786">
    <property type="entry name" value="YggU-like"/>
    <property type="match status" value="1"/>
</dbReference>
<gene>
    <name evidence="2" type="ORF">S01H1_65268</name>
</gene>
<dbReference type="Gene3D" id="3.30.1200.10">
    <property type="entry name" value="YggU-like"/>
    <property type="match status" value="1"/>
</dbReference>
<dbReference type="AlphaFoldDB" id="X0WXP7"/>
<dbReference type="NCBIfam" id="TIGR00251">
    <property type="entry name" value="DUF167 family protein"/>
    <property type="match status" value="1"/>
</dbReference>
<organism evidence="2">
    <name type="scientific">marine sediment metagenome</name>
    <dbReference type="NCBI Taxonomy" id="412755"/>
    <lineage>
        <taxon>unclassified sequences</taxon>
        <taxon>metagenomes</taxon>
        <taxon>ecological metagenomes</taxon>
    </lineage>
</organism>
<dbReference type="InterPro" id="IPR036591">
    <property type="entry name" value="YggU-like_sf"/>
</dbReference>
<comment type="caution">
    <text evidence="2">The sequence shown here is derived from an EMBL/GenBank/DDBJ whole genome shotgun (WGS) entry which is preliminary data.</text>
</comment>
<protein>
    <submittedName>
        <fullName evidence="2">Uncharacterized protein</fullName>
    </submittedName>
</protein>
<evidence type="ECO:0000256" key="1">
    <source>
        <dbReference type="ARBA" id="ARBA00010364"/>
    </source>
</evidence>
<dbReference type="Pfam" id="PF02594">
    <property type="entry name" value="DUF167"/>
    <property type="match status" value="1"/>
</dbReference>
<dbReference type="GO" id="GO:0005737">
    <property type="term" value="C:cytoplasm"/>
    <property type="evidence" value="ECO:0007669"/>
    <property type="project" value="TreeGrafter"/>
</dbReference>
<name>X0WXP7_9ZZZZ</name>
<dbReference type="PANTHER" id="PTHR13420">
    <property type="entry name" value="UPF0235 PROTEIN C15ORF40"/>
    <property type="match status" value="1"/>
</dbReference>
<dbReference type="EMBL" id="BARS01043075">
    <property type="protein sequence ID" value="GAG35739.1"/>
    <property type="molecule type" value="Genomic_DNA"/>
</dbReference>
<sequence length="113" mass="11743">MLAARLAGRVPFGGQTLMAIVEPHADGAVVAVKVVPGASRRRIVGPLGERLKVVVRKPPEKGAANQAVAALLAKALAVRASDVEILRGGVRPQKVFLVRGLGAGEVRQRLGLT</sequence>
<dbReference type="SMART" id="SM01152">
    <property type="entry name" value="DUF167"/>
    <property type="match status" value="1"/>
</dbReference>
<reference evidence="2" key="1">
    <citation type="journal article" date="2014" name="Front. Microbiol.">
        <title>High frequency of phylogenetically diverse reductive dehalogenase-homologous genes in deep subseafloor sedimentary metagenomes.</title>
        <authorList>
            <person name="Kawai M."/>
            <person name="Futagami T."/>
            <person name="Toyoda A."/>
            <person name="Takaki Y."/>
            <person name="Nishi S."/>
            <person name="Hori S."/>
            <person name="Arai W."/>
            <person name="Tsubouchi T."/>
            <person name="Morono Y."/>
            <person name="Uchiyama I."/>
            <person name="Ito T."/>
            <person name="Fujiyama A."/>
            <person name="Inagaki F."/>
            <person name="Takami H."/>
        </authorList>
    </citation>
    <scope>NUCLEOTIDE SEQUENCE</scope>
    <source>
        <strain evidence="2">Expedition CK06-06</strain>
    </source>
</reference>
<proteinExistence type="inferred from homology"/>
<dbReference type="InterPro" id="IPR003746">
    <property type="entry name" value="DUF167"/>
</dbReference>